<accession>A0AAN6UE30</accession>
<reference evidence="2" key="2">
    <citation type="submission" date="2023-05" db="EMBL/GenBank/DDBJ databases">
        <authorList>
            <consortium name="Lawrence Berkeley National Laboratory"/>
            <person name="Steindorff A."/>
            <person name="Hensen N."/>
            <person name="Bonometti L."/>
            <person name="Westerberg I."/>
            <person name="Brannstrom I.O."/>
            <person name="Guillou S."/>
            <person name="Cros-Aarteil S."/>
            <person name="Calhoun S."/>
            <person name="Haridas S."/>
            <person name="Kuo A."/>
            <person name="Mondo S."/>
            <person name="Pangilinan J."/>
            <person name="Riley R."/>
            <person name="Labutti K."/>
            <person name="Andreopoulos B."/>
            <person name="Lipzen A."/>
            <person name="Chen C."/>
            <person name="Yanf M."/>
            <person name="Daum C."/>
            <person name="Ng V."/>
            <person name="Clum A."/>
            <person name="Ohm R."/>
            <person name="Martin F."/>
            <person name="Silar P."/>
            <person name="Natvig D."/>
            <person name="Lalanne C."/>
            <person name="Gautier V."/>
            <person name="Ament-Velasquez S.L."/>
            <person name="Kruys A."/>
            <person name="Hutchinson M.I."/>
            <person name="Powell A.J."/>
            <person name="Barry K."/>
            <person name="Miller A.N."/>
            <person name="Grigoriev I.V."/>
            <person name="Debuchy R."/>
            <person name="Gladieux P."/>
            <person name="Thoren M.H."/>
            <person name="Johannesson H."/>
        </authorList>
    </citation>
    <scope>NUCLEOTIDE SEQUENCE</scope>
    <source>
        <strain evidence="2">CBS 123565</strain>
    </source>
</reference>
<feature type="chain" id="PRO_5043054982" evidence="1">
    <location>
        <begin position="20"/>
        <end position="425"/>
    </location>
</feature>
<dbReference type="AlphaFoldDB" id="A0AAN6UE30"/>
<feature type="signal peptide" evidence="1">
    <location>
        <begin position="1"/>
        <end position="19"/>
    </location>
</feature>
<gene>
    <name evidence="2" type="ORF">BT67DRAFT_446204</name>
</gene>
<name>A0AAN6UE30_9PEZI</name>
<dbReference type="EMBL" id="MU853448">
    <property type="protein sequence ID" value="KAK4129916.1"/>
    <property type="molecule type" value="Genomic_DNA"/>
</dbReference>
<proteinExistence type="predicted"/>
<protein>
    <submittedName>
        <fullName evidence="2">Uncharacterized protein</fullName>
    </submittedName>
</protein>
<dbReference type="Proteomes" id="UP001304895">
    <property type="component" value="Unassembled WGS sequence"/>
</dbReference>
<evidence type="ECO:0000313" key="3">
    <source>
        <dbReference type="Proteomes" id="UP001304895"/>
    </source>
</evidence>
<reference evidence="2" key="1">
    <citation type="journal article" date="2023" name="Mol. Phylogenet. Evol.">
        <title>Genome-scale phylogeny and comparative genomics of the fungal order Sordariales.</title>
        <authorList>
            <person name="Hensen N."/>
            <person name="Bonometti L."/>
            <person name="Westerberg I."/>
            <person name="Brannstrom I.O."/>
            <person name="Guillou S."/>
            <person name="Cros-Aarteil S."/>
            <person name="Calhoun S."/>
            <person name="Haridas S."/>
            <person name="Kuo A."/>
            <person name="Mondo S."/>
            <person name="Pangilinan J."/>
            <person name="Riley R."/>
            <person name="LaButti K."/>
            <person name="Andreopoulos B."/>
            <person name="Lipzen A."/>
            <person name="Chen C."/>
            <person name="Yan M."/>
            <person name="Daum C."/>
            <person name="Ng V."/>
            <person name="Clum A."/>
            <person name="Steindorff A."/>
            <person name="Ohm R.A."/>
            <person name="Martin F."/>
            <person name="Silar P."/>
            <person name="Natvig D.O."/>
            <person name="Lalanne C."/>
            <person name="Gautier V."/>
            <person name="Ament-Velasquez S.L."/>
            <person name="Kruys A."/>
            <person name="Hutchinson M.I."/>
            <person name="Powell A.J."/>
            <person name="Barry K."/>
            <person name="Miller A.N."/>
            <person name="Grigoriev I.V."/>
            <person name="Debuchy R."/>
            <person name="Gladieux P."/>
            <person name="Hiltunen Thoren M."/>
            <person name="Johannesson H."/>
        </authorList>
    </citation>
    <scope>NUCLEOTIDE SEQUENCE</scope>
    <source>
        <strain evidence="2">CBS 123565</strain>
    </source>
</reference>
<organism evidence="2 3">
    <name type="scientific">Trichocladium antarcticum</name>
    <dbReference type="NCBI Taxonomy" id="1450529"/>
    <lineage>
        <taxon>Eukaryota</taxon>
        <taxon>Fungi</taxon>
        <taxon>Dikarya</taxon>
        <taxon>Ascomycota</taxon>
        <taxon>Pezizomycotina</taxon>
        <taxon>Sordariomycetes</taxon>
        <taxon>Sordariomycetidae</taxon>
        <taxon>Sordariales</taxon>
        <taxon>Chaetomiaceae</taxon>
        <taxon>Trichocladium</taxon>
    </lineage>
</organism>
<comment type="caution">
    <text evidence="2">The sequence shown here is derived from an EMBL/GenBank/DDBJ whole genome shotgun (WGS) entry which is preliminary data.</text>
</comment>
<keyword evidence="1" id="KW-0732">Signal</keyword>
<dbReference type="PROSITE" id="PS51257">
    <property type="entry name" value="PROKAR_LIPOPROTEIN"/>
    <property type="match status" value="1"/>
</dbReference>
<evidence type="ECO:0000313" key="2">
    <source>
        <dbReference type="EMBL" id="KAK4129916.1"/>
    </source>
</evidence>
<evidence type="ECO:0000256" key="1">
    <source>
        <dbReference type="SAM" id="SignalP"/>
    </source>
</evidence>
<keyword evidence="3" id="KW-1185">Reference proteome</keyword>
<sequence>MKHGLVALLGFAWLQLAAGACCRSNKCLKAVVSALGDGIQDCSSHLVVTVTPTASTIIKTVTVMPTEHNTFVDTLVFTETVTTTAATETQPYTFSATVPDATYTDVSTITQTVVVTKAALQTATATADSDLVTTRIYPAKRGETLVVSSFPAYASADCLSFDKYVAACKCAGVIATTVMAEAPSATTMTVSNTANAVTTSVPTTISTTKTVYVSLTAKTLVIETDSVLVTATVQATETAIASSVVTLTETTTTTVVPAAPTCKAPLEITPFKTPATDYGSAPLQIYANLLNGLTGGITWQAASTSTAASAQNKYIWAINSFGYLVLANNVPPYSYQYAAYTSTSAGGSNWPQVNTEASVASQILNGAKIARIKGCINSITGELTLDAAGRTNILWCGQQLWMSYGGGEDINRGVCTKMYPKAVPV</sequence>